<dbReference type="AlphaFoldDB" id="A0AA38RY72"/>
<feature type="transmembrane region" description="Helical" evidence="3">
    <location>
        <begin position="196"/>
        <end position="220"/>
    </location>
</feature>
<protein>
    <submittedName>
        <fullName evidence="5">Riboflavin transporter MCH5</fullName>
    </submittedName>
</protein>
<proteinExistence type="inferred from homology"/>
<reference evidence="5" key="1">
    <citation type="submission" date="2022-07" db="EMBL/GenBank/DDBJ databases">
        <title>Fungi with potential for degradation of polypropylene.</title>
        <authorList>
            <person name="Gostincar C."/>
        </authorList>
    </citation>
    <scope>NUCLEOTIDE SEQUENCE</scope>
    <source>
        <strain evidence="5">EXF-13308</strain>
    </source>
</reference>
<keyword evidence="3" id="KW-1133">Transmembrane helix</keyword>
<sequence>MLCVFGLINSSAVFESYFAAHQLAEYSPSQRGWVFSLNLFCVFFLGLQVGPVYDRFGPRVPVALGSILVVGSLFLLGFCTTYCQIVLAYAFLGGSGGALLLSPSYGCIAHFFNVRRGLATGIATTAGGVGGVVFPLVLKRLLPALGFQWATRIMGVILLVVTMPANLCLRSRLPPRTKEPLRTVVPDFGILRDHRYALASMATFFMEWGLFIPVTFIVSFAASHGQDPTSSYILLSTMNAGSVAGRCLPGLAADSMGPFNVIILTVALCTGSTLGLWLLAGCSRAMLIAFAVVFGFASGSNLGLGPVCLGQLCDVRDYGRFLATANFVASFGSLTSVPIGGALLGMGGGVRGEDGSDELGWTALILFSGCSYALALVCYVSARVLAVGWGLRTKF</sequence>
<dbReference type="PROSITE" id="PS50850">
    <property type="entry name" value="MFS"/>
    <property type="match status" value="1"/>
</dbReference>
<keyword evidence="6" id="KW-1185">Reference proteome</keyword>
<evidence type="ECO:0000313" key="6">
    <source>
        <dbReference type="Proteomes" id="UP001174694"/>
    </source>
</evidence>
<dbReference type="PANTHER" id="PTHR11360:SF177">
    <property type="entry name" value="RIBOFLAVIN TRANSPORTER MCH5"/>
    <property type="match status" value="1"/>
</dbReference>
<dbReference type="GO" id="GO:0022857">
    <property type="term" value="F:transmembrane transporter activity"/>
    <property type="evidence" value="ECO:0007669"/>
    <property type="project" value="InterPro"/>
</dbReference>
<evidence type="ECO:0000256" key="3">
    <source>
        <dbReference type="SAM" id="Phobius"/>
    </source>
</evidence>
<comment type="caution">
    <text evidence="5">The sequence shown here is derived from an EMBL/GenBank/DDBJ whole genome shotgun (WGS) entry which is preliminary data.</text>
</comment>
<feature type="transmembrane region" description="Helical" evidence="3">
    <location>
        <begin position="117"/>
        <end position="137"/>
    </location>
</feature>
<comment type="similarity">
    <text evidence="2">Belongs to the major facilitator superfamily. Monocarboxylate porter (TC 2.A.1.13) family.</text>
</comment>
<feature type="transmembrane region" description="Helical" evidence="3">
    <location>
        <begin position="60"/>
        <end position="78"/>
    </location>
</feature>
<dbReference type="InterPro" id="IPR011701">
    <property type="entry name" value="MFS"/>
</dbReference>
<feature type="transmembrane region" description="Helical" evidence="3">
    <location>
        <begin position="149"/>
        <end position="169"/>
    </location>
</feature>
<comment type="subcellular location">
    <subcellularLocation>
        <location evidence="1">Membrane</location>
        <topology evidence="1">Multi-pass membrane protein</topology>
    </subcellularLocation>
</comment>
<dbReference type="InterPro" id="IPR036259">
    <property type="entry name" value="MFS_trans_sf"/>
</dbReference>
<feature type="transmembrane region" description="Helical" evidence="3">
    <location>
        <begin position="232"/>
        <end position="252"/>
    </location>
</feature>
<gene>
    <name evidence="5" type="ORF">NKR23_g3792</name>
</gene>
<dbReference type="EMBL" id="JANBVO010000008">
    <property type="protein sequence ID" value="KAJ9150217.1"/>
    <property type="molecule type" value="Genomic_DNA"/>
</dbReference>
<evidence type="ECO:0000256" key="2">
    <source>
        <dbReference type="ARBA" id="ARBA00006727"/>
    </source>
</evidence>
<evidence type="ECO:0000313" key="5">
    <source>
        <dbReference type="EMBL" id="KAJ9150217.1"/>
    </source>
</evidence>
<dbReference type="Pfam" id="PF07690">
    <property type="entry name" value="MFS_1"/>
    <property type="match status" value="1"/>
</dbReference>
<dbReference type="InterPro" id="IPR050327">
    <property type="entry name" value="Proton-linked_MCT"/>
</dbReference>
<feature type="transmembrane region" description="Helical" evidence="3">
    <location>
        <begin position="364"/>
        <end position="391"/>
    </location>
</feature>
<evidence type="ECO:0000259" key="4">
    <source>
        <dbReference type="PROSITE" id="PS50850"/>
    </source>
</evidence>
<name>A0AA38RY72_9PEZI</name>
<feature type="transmembrane region" description="Helical" evidence="3">
    <location>
        <begin position="286"/>
        <end position="309"/>
    </location>
</feature>
<feature type="transmembrane region" description="Helical" evidence="3">
    <location>
        <begin position="259"/>
        <end position="280"/>
    </location>
</feature>
<accession>A0AA38RY72</accession>
<keyword evidence="3" id="KW-0472">Membrane</keyword>
<organism evidence="5 6">
    <name type="scientific">Pleurostoma richardsiae</name>
    <dbReference type="NCBI Taxonomy" id="41990"/>
    <lineage>
        <taxon>Eukaryota</taxon>
        <taxon>Fungi</taxon>
        <taxon>Dikarya</taxon>
        <taxon>Ascomycota</taxon>
        <taxon>Pezizomycotina</taxon>
        <taxon>Sordariomycetes</taxon>
        <taxon>Sordariomycetidae</taxon>
        <taxon>Calosphaeriales</taxon>
        <taxon>Pleurostomataceae</taxon>
        <taxon>Pleurostoma</taxon>
    </lineage>
</organism>
<feature type="domain" description="Major facilitator superfamily (MFS) profile" evidence="4">
    <location>
        <begin position="1"/>
        <end position="386"/>
    </location>
</feature>
<dbReference type="SUPFAM" id="SSF103473">
    <property type="entry name" value="MFS general substrate transporter"/>
    <property type="match status" value="1"/>
</dbReference>
<feature type="transmembrane region" description="Helical" evidence="3">
    <location>
        <begin position="321"/>
        <end position="344"/>
    </location>
</feature>
<dbReference type="InterPro" id="IPR020846">
    <property type="entry name" value="MFS_dom"/>
</dbReference>
<dbReference type="PANTHER" id="PTHR11360">
    <property type="entry name" value="MONOCARBOXYLATE TRANSPORTER"/>
    <property type="match status" value="1"/>
</dbReference>
<dbReference type="Proteomes" id="UP001174694">
    <property type="component" value="Unassembled WGS sequence"/>
</dbReference>
<keyword evidence="3" id="KW-0812">Transmembrane</keyword>
<feature type="transmembrane region" description="Helical" evidence="3">
    <location>
        <begin position="33"/>
        <end position="53"/>
    </location>
</feature>
<evidence type="ECO:0000256" key="1">
    <source>
        <dbReference type="ARBA" id="ARBA00004141"/>
    </source>
</evidence>
<dbReference type="Gene3D" id="1.20.1250.20">
    <property type="entry name" value="MFS general substrate transporter like domains"/>
    <property type="match status" value="1"/>
</dbReference>
<dbReference type="GO" id="GO:0016020">
    <property type="term" value="C:membrane"/>
    <property type="evidence" value="ECO:0007669"/>
    <property type="project" value="UniProtKB-SubCell"/>
</dbReference>
<feature type="transmembrane region" description="Helical" evidence="3">
    <location>
        <begin position="84"/>
        <end position="105"/>
    </location>
</feature>